<reference evidence="1" key="1">
    <citation type="submission" date="2014-05" db="EMBL/GenBank/DDBJ databases">
        <authorList>
            <person name="Chronopoulou M."/>
        </authorList>
    </citation>
    <scope>NUCLEOTIDE SEQUENCE</scope>
    <source>
        <tissue evidence="1">Whole organism</tissue>
    </source>
</reference>
<dbReference type="AlphaFoldDB" id="A0A0K2V812"/>
<protein>
    <submittedName>
        <fullName evidence="1">Uncharacterized protein</fullName>
    </submittedName>
</protein>
<sequence length="23" mass="2663">MFSGFTLVDLSLRLFSSVNRFLI</sequence>
<organism evidence="1">
    <name type="scientific">Lepeophtheirus salmonis</name>
    <name type="common">Salmon louse</name>
    <name type="synonym">Caligus salmonis</name>
    <dbReference type="NCBI Taxonomy" id="72036"/>
    <lineage>
        <taxon>Eukaryota</taxon>
        <taxon>Metazoa</taxon>
        <taxon>Ecdysozoa</taxon>
        <taxon>Arthropoda</taxon>
        <taxon>Crustacea</taxon>
        <taxon>Multicrustacea</taxon>
        <taxon>Hexanauplia</taxon>
        <taxon>Copepoda</taxon>
        <taxon>Siphonostomatoida</taxon>
        <taxon>Caligidae</taxon>
        <taxon>Lepeophtheirus</taxon>
    </lineage>
</organism>
<proteinExistence type="predicted"/>
<accession>A0A0K2V812</accession>
<name>A0A0K2V812_LEPSM</name>
<evidence type="ECO:0000313" key="1">
    <source>
        <dbReference type="EMBL" id="CDW46678.1"/>
    </source>
</evidence>
<dbReference type="EMBL" id="HACA01029317">
    <property type="protein sequence ID" value="CDW46678.1"/>
    <property type="molecule type" value="Transcribed_RNA"/>
</dbReference>